<dbReference type="Gene3D" id="1.10.30.50">
    <property type="match status" value="1"/>
</dbReference>
<comment type="caution">
    <text evidence="2">The sequence shown here is derived from an EMBL/GenBank/DDBJ whole genome shotgun (WGS) entry which is preliminary data.</text>
</comment>
<proteinExistence type="predicted"/>
<dbReference type="GO" id="GO:0003676">
    <property type="term" value="F:nucleic acid binding"/>
    <property type="evidence" value="ECO:0007669"/>
    <property type="project" value="InterPro"/>
</dbReference>
<dbReference type="Pfam" id="PF01844">
    <property type="entry name" value="HNH"/>
    <property type="match status" value="1"/>
</dbReference>
<dbReference type="InterPro" id="IPR002711">
    <property type="entry name" value="HNH"/>
</dbReference>
<evidence type="ECO:0000259" key="1">
    <source>
        <dbReference type="Pfam" id="PF01844"/>
    </source>
</evidence>
<organism evidence="2 3">
    <name type="scientific">Pseudomonas lini</name>
    <dbReference type="NCBI Taxonomy" id="163011"/>
    <lineage>
        <taxon>Bacteria</taxon>
        <taxon>Pseudomonadati</taxon>
        <taxon>Pseudomonadota</taxon>
        <taxon>Gammaproteobacteria</taxon>
        <taxon>Pseudomonadales</taxon>
        <taxon>Pseudomonadaceae</taxon>
        <taxon>Pseudomonas</taxon>
    </lineage>
</organism>
<protein>
    <recommendedName>
        <fullName evidence="1">HNH domain-containing protein</fullName>
    </recommendedName>
</protein>
<dbReference type="RefSeq" id="WP_123720906.1">
    <property type="nucleotide sequence ID" value="NZ_MOBN01000025.1"/>
</dbReference>
<evidence type="ECO:0000313" key="2">
    <source>
        <dbReference type="EMBL" id="RON26567.1"/>
    </source>
</evidence>
<dbReference type="EMBL" id="MOBN01000025">
    <property type="protein sequence ID" value="RON26567.1"/>
    <property type="molecule type" value="Genomic_DNA"/>
</dbReference>
<accession>A0A423IML3</accession>
<reference evidence="2 3" key="1">
    <citation type="submission" date="2016-10" db="EMBL/GenBank/DDBJ databases">
        <title>Comparative genome analysis of multiple Pseudomonas spp. focuses on biocontrol and plant growth promoting traits.</title>
        <authorList>
            <person name="Tao X.-Y."/>
            <person name="Taylor C.G."/>
        </authorList>
    </citation>
    <scope>NUCLEOTIDE SEQUENCE [LARGE SCALE GENOMIC DNA]</scope>
    <source>
        <strain evidence="2 3">48C10</strain>
    </source>
</reference>
<dbReference type="AlphaFoldDB" id="A0A423IML3"/>
<sequence length="224" mass="25784">MPLINHAVNCQPSHLEAIDRKMAEPTFSHTDWGCDELLAVRSYIREHYRQEQRGLCAYCKNPISLNSASNAHVEHIAPKSLYLDFIFEAKNLCVICADCNTIKRNQETFGEIPNTLLPLQGGASRRLYPRSSGAFLIVHPHFDEWDRHIQKFGVRYTDRSDKGAFTIKACKLNRFFHQNFDTDDNFIEDDELIGIMNTFIESRSSIEKGQILFQLTQSLSKMNI</sequence>
<gene>
    <name evidence="2" type="ORF">BK663_14450</name>
</gene>
<evidence type="ECO:0000313" key="3">
    <source>
        <dbReference type="Proteomes" id="UP000284168"/>
    </source>
</evidence>
<dbReference type="GO" id="GO:0004519">
    <property type="term" value="F:endonuclease activity"/>
    <property type="evidence" value="ECO:0007669"/>
    <property type="project" value="InterPro"/>
</dbReference>
<feature type="domain" description="HNH" evidence="1">
    <location>
        <begin position="56"/>
        <end position="105"/>
    </location>
</feature>
<dbReference type="GO" id="GO:0008270">
    <property type="term" value="F:zinc ion binding"/>
    <property type="evidence" value="ECO:0007669"/>
    <property type="project" value="InterPro"/>
</dbReference>
<name>A0A423IML3_9PSED</name>
<dbReference type="Proteomes" id="UP000284168">
    <property type="component" value="Unassembled WGS sequence"/>
</dbReference>